<dbReference type="RefSeq" id="WP_102769092.1">
    <property type="nucleotide sequence ID" value="NZ_POSP01000003.1"/>
</dbReference>
<dbReference type="OrthoDB" id="8882946at2"/>
<reference evidence="2 3" key="1">
    <citation type="submission" date="2018-01" db="EMBL/GenBank/DDBJ databases">
        <title>Draft genome sequence of Paucibacter aquatile CR182 isolated from freshwater of the Nakdong River.</title>
        <authorList>
            <person name="Choi A."/>
            <person name="Chung E.J."/>
        </authorList>
    </citation>
    <scope>NUCLEOTIDE SEQUENCE [LARGE SCALE GENOMIC DNA]</scope>
    <source>
        <strain evidence="2 3">CR182</strain>
    </source>
</reference>
<evidence type="ECO:0000256" key="1">
    <source>
        <dbReference type="SAM" id="MobiDB-lite"/>
    </source>
</evidence>
<keyword evidence="3" id="KW-1185">Reference proteome</keyword>
<accession>A0A2N8L0D6</accession>
<organism evidence="2 3">
    <name type="scientific">Kinneretia aquatilis</name>
    <dbReference type="NCBI Taxonomy" id="2070761"/>
    <lineage>
        <taxon>Bacteria</taxon>
        <taxon>Pseudomonadati</taxon>
        <taxon>Pseudomonadota</taxon>
        <taxon>Betaproteobacteria</taxon>
        <taxon>Burkholderiales</taxon>
        <taxon>Sphaerotilaceae</taxon>
        <taxon>Roseateles</taxon>
    </lineage>
</organism>
<dbReference type="Proteomes" id="UP000235916">
    <property type="component" value="Unassembled WGS sequence"/>
</dbReference>
<dbReference type="PANTHER" id="PTHR21525:SF9">
    <property type="entry name" value="CHANNEL_COLICIN DOMAIN-CONTAINING PROTEIN"/>
    <property type="match status" value="1"/>
</dbReference>
<comment type="caution">
    <text evidence="2">The sequence shown here is derived from an EMBL/GenBank/DDBJ whole genome shotgun (WGS) entry which is preliminary data.</text>
</comment>
<protein>
    <recommendedName>
        <fullName evidence="4">Glycine zipper family protein</fullName>
    </recommendedName>
</protein>
<name>A0A2N8L0D6_9BURK</name>
<evidence type="ECO:0000313" key="3">
    <source>
        <dbReference type="Proteomes" id="UP000235916"/>
    </source>
</evidence>
<evidence type="ECO:0008006" key="4">
    <source>
        <dbReference type="Google" id="ProtNLM"/>
    </source>
</evidence>
<dbReference type="PANTHER" id="PTHR21525">
    <property type="entry name" value="MOTILE SPERM PROTEIN"/>
    <property type="match status" value="1"/>
</dbReference>
<feature type="compositionally biased region" description="Low complexity" evidence="1">
    <location>
        <begin position="7"/>
        <end position="20"/>
    </location>
</feature>
<gene>
    <name evidence="2" type="ORF">C1O66_17680</name>
</gene>
<dbReference type="AlphaFoldDB" id="A0A2N8L0D6"/>
<sequence>MSTTIDTGRSAGRSGSAASATGSAGELLSLARDSASGQLDTRRLAGWVAQASQQDFGKASAAHAAIETELTGRDAGELARFNQDVVAAVAGLAEATPNGLAAAGHAWASEGRRLLVDNPILVKQWVSTTSAWTGKSGFTDGLRAMLEGHGITVERLANPVPPGSLGKSSGVPASLANNRNGDLARDAIADRWRAQGMPVEIEQPRQGGARVVDVVVDRPAADPRRSQRLEIESKVGRNSMDSDLARQAALDGQALRENRLLRGAGHVLEGVGKVARPLGLVMDAVEVGSAFRKDGDRVGVHTGRAASGLAGGAAGGWGGAVGGAALGTAIFPGVGTVIGGLVGGIAGAVVGDQAGRGLFDTLKSWF</sequence>
<dbReference type="EMBL" id="POSP01000003">
    <property type="protein sequence ID" value="PND39173.1"/>
    <property type="molecule type" value="Genomic_DNA"/>
</dbReference>
<evidence type="ECO:0000313" key="2">
    <source>
        <dbReference type="EMBL" id="PND39173.1"/>
    </source>
</evidence>
<proteinExistence type="predicted"/>
<feature type="region of interest" description="Disordered" evidence="1">
    <location>
        <begin position="1"/>
        <end position="20"/>
    </location>
</feature>